<evidence type="ECO:0000256" key="1">
    <source>
        <dbReference type="SAM" id="MobiDB-lite"/>
    </source>
</evidence>
<name>A0A9N9W8G6_9HYPO</name>
<evidence type="ECO:0000313" key="2">
    <source>
        <dbReference type="EMBL" id="CAH0045039.1"/>
    </source>
</evidence>
<keyword evidence="3" id="KW-1185">Reference proteome</keyword>
<dbReference type="OrthoDB" id="5149964at2759"/>
<evidence type="ECO:0000313" key="3">
    <source>
        <dbReference type="Proteomes" id="UP000775872"/>
    </source>
</evidence>
<dbReference type="EMBL" id="CABFOC020000007">
    <property type="protein sequence ID" value="CAH0045039.1"/>
    <property type="molecule type" value="Genomic_DNA"/>
</dbReference>
<reference evidence="2" key="1">
    <citation type="submission" date="2021-10" db="EMBL/GenBank/DDBJ databases">
        <authorList>
            <person name="Piombo E."/>
        </authorList>
    </citation>
    <scope>NUCLEOTIDE SEQUENCE</scope>
</reference>
<feature type="compositionally biased region" description="Acidic residues" evidence="1">
    <location>
        <begin position="237"/>
        <end position="249"/>
    </location>
</feature>
<comment type="caution">
    <text evidence="2">The sequence shown here is derived from an EMBL/GenBank/DDBJ whole genome shotgun (WGS) entry which is preliminary data.</text>
</comment>
<protein>
    <submittedName>
        <fullName evidence="2">Uncharacterized protein</fullName>
    </submittedName>
</protein>
<gene>
    <name evidence="2" type="ORF">CSOL1703_00010781</name>
</gene>
<dbReference type="Proteomes" id="UP000775872">
    <property type="component" value="Unassembled WGS sequence"/>
</dbReference>
<feature type="region of interest" description="Disordered" evidence="1">
    <location>
        <begin position="229"/>
        <end position="266"/>
    </location>
</feature>
<accession>A0A9N9W8G6</accession>
<organism evidence="2 3">
    <name type="scientific">Clonostachys solani</name>
    <dbReference type="NCBI Taxonomy" id="160281"/>
    <lineage>
        <taxon>Eukaryota</taxon>
        <taxon>Fungi</taxon>
        <taxon>Dikarya</taxon>
        <taxon>Ascomycota</taxon>
        <taxon>Pezizomycotina</taxon>
        <taxon>Sordariomycetes</taxon>
        <taxon>Hypocreomycetidae</taxon>
        <taxon>Hypocreales</taxon>
        <taxon>Bionectriaceae</taxon>
        <taxon>Clonostachys</taxon>
    </lineage>
</organism>
<sequence length="266" mass="29907">MKNDRTERDGSATPVPQNVSLQRRWAHEYALTQPGYDELPCPTENDGATLITQPGTPLPPKFYRFPTPGDEDSRPDPYTPASTPRTAMDLDSQIFCLRIRLALFDAIVAAGGSHEQYLRVVYDSMTDEQFYEFEKGYDVPEFQFRVPPSAVARYRASQENDEVMQEDDEDIQEDGEISLEDGEISLEDGEVLEEDGPSEMPDADVAMADVPTIRHTDFWVPVQIAGQKRKAPSLLEDPLDAEQPDEQTGCEDKFEAFTFDEELGGD</sequence>
<feature type="region of interest" description="Disordered" evidence="1">
    <location>
        <begin position="36"/>
        <end position="85"/>
    </location>
</feature>
<proteinExistence type="predicted"/>
<dbReference type="AlphaFoldDB" id="A0A9N9W8G6"/>